<comment type="subcellular location">
    <subcellularLocation>
        <location evidence="1">Cell membrane</location>
        <topology evidence="1">Multi-pass membrane protein</topology>
    </subcellularLocation>
</comment>
<reference evidence="8 11" key="2">
    <citation type="submission" date="2020-08" db="EMBL/GenBank/DDBJ databases">
        <title>Genome public.</title>
        <authorList>
            <person name="Liu C."/>
            <person name="Sun Q."/>
        </authorList>
    </citation>
    <scope>NUCLEOTIDE SEQUENCE [LARGE SCALE GENOMIC DNA]</scope>
    <source>
        <strain evidence="8 11">426_9</strain>
    </source>
</reference>
<dbReference type="GO" id="GO:0140359">
    <property type="term" value="F:ABC-type transporter activity"/>
    <property type="evidence" value="ECO:0007669"/>
    <property type="project" value="InterPro"/>
</dbReference>
<feature type="domain" description="ABC-2 type transporter transmembrane" evidence="7">
    <location>
        <begin position="30"/>
        <end position="373"/>
    </location>
</feature>
<evidence type="ECO:0000256" key="6">
    <source>
        <dbReference type="SAM" id="Phobius"/>
    </source>
</evidence>
<keyword evidence="4 6" id="KW-1133">Transmembrane helix</keyword>
<dbReference type="PANTHER" id="PTHR30294:SF47">
    <property type="entry name" value="INNER MEMBRANE TRANSPORT PERMEASE YHHJ"/>
    <property type="match status" value="1"/>
</dbReference>
<dbReference type="InterPro" id="IPR013525">
    <property type="entry name" value="ABC2_TM"/>
</dbReference>
<evidence type="ECO:0000256" key="3">
    <source>
        <dbReference type="ARBA" id="ARBA00022692"/>
    </source>
</evidence>
<dbReference type="Pfam" id="PF12698">
    <property type="entry name" value="ABC2_membrane_3"/>
    <property type="match status" value="1"/>
</dbReference>
<dbReference type="AlphaFoldDB" id="A0A3D8HAX4"/>
<dbReference type="EMBL" id="QREV01000060">
    <property type="protein sequence ID" value="RDU47792.1"/>
    <property type="molecule type" value="Genomic_DNA"/>
</dbReference>
<evidence type="ECO:0000313" key="9">
    <source>
        <dbReference type="EMBL" id="RDU47792.1"/>
    </source>
</evidence>
<dbReference type="GO" id="GO:0005886">
    <property type="term" value="C:plasma membrane"/>
    <property type="evidence" value="ECO:0007669"/>
    <property type="project" value="UniProtKB-SubCell"/>
</dbReference>
<feature type="transmembrane region" description="Helical" evidence="6">
    <location>
        <begin position="25"/>
        <end position="45"/>
    </location>
</feature>
<sequence length="405" mass="45130">MISNKHNAFQSVLRRELDRMVSRRLYFGVCIVLPLFCIFFMSTIFGNGQMENIPVGIVDQDETVLSREVVRQVEAVPTFKVTKHYADQEAARRATQTKEIYGYLVIPNNFEADATAGREATLAYYYHYALLSVGGEVHGAFETVLRQISTGPIVMQATALGIDEEQITTFLVPVRASNHPLFNPDLDYSIYLSNPFFFIFFQVIILLTTVYAVGSEIKFGTGREWLSAAGGNIVVAVGGKLLPYTVIFSLMSILANYVMFGVMHIPFSCGFWPLNGTAILFVISTQALGLFIFSLFPALSLIISIVSMVGSLGATLSGVTFPAPSMYAPVYYTSYLFPVRHFTEIYQNLLYGDYGFAYTWVNFAALAAFLLPALLLLPRLKKAVLSPKWALPVESWSWNTDNTNK</sequence>
<proteinExistence type="predicted"/>
<dbReference type="InterPro" id="IPR051449">
    <property type="entry name" value="ABC-2_transporter_component"/>
</dbReference>
<feature type="transmembrane region" description="Helical" evidence="6">
    <location>
        <begin position="190"/>
        <end position="213"/>
    </location>
</feature>
<organism evidence="9 10">
    <name type="scientific">Parabacteroides acidifaciens</name>
    <dbReference type="NCBI Taxonomy" id="2290935"/>
    <lineage>
        <taxon>Bacteria</taxon>
        <taxon>Pseudomonadati</taxon>
        <taxon>Bacteroidota</taxon>
        <taxon>Bacteroidia</taxon>
        <taxon>Bacteroidales</taxon>
        <taxon>Tannerellaceae</taxon>
        <taxon>Parabacteroides</taxon>
    </lineage>
</organism>
<keyword evidence="5 6" id="KW-0472">Membrane</keyword>
<dbReference type="PANTHER" id="PTHR30294">
    <property type="entry name" value="MEMBRANE COMPONENT OF ABC TRANSPORTER YHHJ-RELATED"/>
    <property type="match status" value="1"/>
</dbReference>
<reference evidence="9 10" key="1">
    <citation type="submission" date="2018-07" db="EMBL/GenBank/DDBJ databases">
        <title>Parabacteroides acidifaciens nov. sp., isolated from human feces.</title>
        <authorList>
            <person name="Wang Y.J."/>
        </authorList>
    </citation>
    <scope>NUCLEOTIDE SEQUENCE [LARGE SCALE GENOMIC DNA]</scope>
    <source>
        <strain evidence="9 10">426-9</strain>
    </source>
</reference>
<dbReference type="Gene3D" id="3.40.1710.10">
    <property type="entry name" value="abc type-2 transporter like domain"/>
    <property type="match status" value="1"/>
</dbReference>
<evidence type="ECO:0000256" key="2">
    <source>
        <dbReference type="ARBA" id="ARBA00022475"/>
    </source>
</evidence>
<protein>
    <submittedName>
        <fullName evidence="9">ABC transporter permease</fullName>
    </submittedName>
</protein>
<evidence type="ECO:0000256" key="5">
    <source>
        <dbReference type="ARBA" id="ARBA00023136"/>
    </source>
</evidence>
<evidence type="ECO:0000256" key="4">
    <source>
        <dbReference type="ARBA" id="ARBA00022989"/>
    </source>
</evidence>
<keyword evidence="2" id="KW-1003">Cell membrane</keyword>
<evidence type="ECO:0000313" key="11">
    <source>
        <dbReference type="Proteomes" id="UP000629596"/>
    </source>
</evidence>
<keyword evidence="3 6" id="KW-0812">Transmembrane</keyword>
<evidence type="ECO:0000259" key="7">
    <source>
        <dbReference type="Pfam" id="PF12698"/>
    </source>
</evidence>
<comment type="caution">
    <text evidence="9">The sequence shown here is derived from an EMBL/GenBank/DDBJ whole genome shotgun (WGS) entry which is preliminary data.</text>
</comment>
<gene>
    <name evidence="9" type="ORF">DWU89_17725</name>
    <name evidence="8" type="ORF">H8784_17325</name>
</gene>
<keyword evidence="11" id="KW-1185">Reference proteome</keyword>
<dbReference type="Proteomes" id="UP000256321">
    <property type="component" value="Unassembled WGS sequence"/>
</dbReference>
<feature type="transmembrane region" description="Helical" evidence="6">
    <location>
        <begin position="225"/>
        <end position="251"/>
    </location>
</feature>
<name>A0A3D8HAX4_9BACT</name>
<accession>A0A3D8HAX4</accession>
<evidence type="ECO:0000313" key="10">
    <source>
        <dbReference type="Proteomes" id="UP000256321"/>
    </source>
</evidence>
<evidence type="ECO:0000256" key="1">
    <source>
        <dbReference type="ARBA" id="ARBA00004651"/>
    </source>
</evidence>
<feature type="transmembrane region" description="Helical" evidence="6">
    <location>
        <begin position="357"/>
        <end position="377"/>
    </location>
</feature>
<feature type="transmembrane region" description="Helical" evidence="6">
    <location>
        <begin position="290"/>
        <end position="316"/>
    </location>
</feature>
<feature type="transmembrane region" description="Helical" evidence="6">
    <location>
        <begin position="257"/>
        <end position="283"/>
    </location>
</feature>
<dbReference type="RefSeq" id="WP_115500963.1">
    <property type="nucleotide sequence ID" value="NZ_JACRTI010000060.1"/>
</dbReference>
<dbReference type="Proteomes" id="UP000629596">
    <property type="component" value="Unassembled WGS sequence"/>
</dbReference>
<evidence type="ECO:0000313" key="8">
    <source>
        <dbReference type="EMBL" id="MBC8603473.1"/>
    </source>
</evidence>
<dbReference type="EMBL" id="JACRTI010000060">
    <property type="protein sequence ID" value="MBC8603473.1"/>
    <property type="molecule type" value="Genomic_DNA"/>
</dbReference>